<accession>A0A017T5D2</accession>
<dbReference type="STRING" id="1192034.CAP_4684"/>
<protein>
    <submittedName>
        <fullName evidence="2">Uncharacterized protein</fullName>
    </submittedName>
</protein>
<reference evidence="2 3" key="1">
    <citation type="submission" date="2013-05" db="EMBL/GenBank/DDBJ databases">
        <title>Genome assembly of Chondromyces apiculatus DSM 436.</title>
        <authorList>
            <person name="Sharma G."/>
            <person name="Khatri I."/>
            <person name="Kaur C."/>
            <person name="Mayilraj S."/>
            <person name="Subramanian S."/>
        </authorList>
    </citation>
    <scope>NUCLEOTIDE SEQUENCE [LARGE SCALE GENOMIC DNA]</scope>
    <source>
        <strain evidence="2 3">DSM 436</strain>
    </source>
</reference>
<dbReference type="EMBL" id="ASRX01000037">
    <property type="protein sequence ID" value="EYF04207.1"/>
    <property type="molecule type" value="Genomic_DNA"/>
</dbReference>
<sequence length="87" mass="9477">MLTRSTKAAGEESPTKMALVRSKIEEAEQQLTIAEEEFSRVIRALRAAPRAEKTVTNTLIDAALGNLSAAKTRVIELKLLLVPDDEG</sequence>
<dbReference type="AlphaFoldDB" id="A0A017T5D2"/>
<gene>
    <name evidence="2" type="ORF">CAP_4684</name>
</gene>
<dbReference type="RefSeq" id="WP_044244529.1">
    <property type="nucleotide sequence ID" value="NZ_ASRX01000037.1"/>
</dbReference>
<comment type="caution">
    <text evidence="2">The sequence shown here is derived from an EMBL/GenBank/DDBJ whole genome shotgun (WGS) entry which is preliminary data.</text>
</comment>
<dbReference type="Proteomes" id="UP000019678">
    <property type="component" value="Unassembled WGS sequence"/>
</dbReference>
<evidence type="ECO:0000313" key="3">
    <source>
        <dbReference type="Proteomes" id="UP000019678"/>
    </source>
</evidence>
<evidence type="ECO:0000256" key="1">
    <source>
        <dbReference type="SAM" id="Coils"/>
    </source>
</evidence>
<feature type="coiled-coil region" evidence="1">
    <location>
        <begin position="17"/>
        <end position="44"/>
    </location>
</feature>
<keyword evidence="1" id="KW-0175">Coiled coil</keyword>
<evidence type="ECO:0000313" key="2">
    <source>
        <dbReference type="EMBL" id="EYF04207.1"/>
    </source>
</evidence>
<name>A0A017T5D2_9BACT</name>
<keyword evidence="3" id="KW-1185">Reference proteome</keyword>
<proteinExistence type="predicted"/>
<organism evidence="2 3">
    <name type="scientific">Chondromyces apiculatus DSM 436</name>
    <dbReference type="NCBI Taxonomy" id="1192034"/>
    <lineage>
        <taxon>Bacteria</taxon>
        <taxon>Pseudomonadati</taxon>
        <taxon>Myxococcota</taxon>
        <taxon>Polyangia</taxon>
        <taxon>Polyangiales</taxon>
        <taxon>Polyangiaceae</taxon>
        <taxon>Chondromyces</taxon>
    </lineage>
</organism>